<dbReference type="AlphaFoldDB" id="A0A8J4DKL7"/>
<gene>
    <name evidence="1" type="ORF">Sya03_37750</name>
</gene>
<reference evidence="1" key="1">
    <citation type="submission" date="2021-01" db="EMBL/GenBank/DDBJ databases">
        <title>Whole genome shotgun sequence of Spirilliplanes yamanashiensis NBRC 15828.</title>
        <authorList>
            <person name="Komaki H."/>
            <person name="Tamura T."/>
        </authorList>
    </citation>
    <scope>NUCLEOTIDE SEQUENCE</scope>
    <source>
        <strain evidence="1">NBRC 15828</strain>
    </source>
</reference>
<dbReference type="NCBIfam" id="TIGR03089">
    <property type="entry name" value="TIGR03089 family protein"/>
    <property type="match status" value="1"/>
</dbReference>
<dbReference type="InterPro" id="IPR017523">
    <property type="entry name" value="Rv3268"/>
</dbReference>
<sequence length="219" mass="21946">MTDVAAHRAPLLTWVDDDAGERVELTAAELGDAAAATAALLTDGCGLGPDATAAVLAPPHWQTAAVLLGAWAAGVQVSYQGWATAGLATPPPVDVSFVAAARATSWLEQPPVAEHPFALFGAADGYRSFDDEVRAFAAARPPAVNLPAGAAAGPDGVTYRQWGALAAEIAAQRGFGPGDVVRVGADSHEQPVTWLLAPLAAGASVLIVAGSADPAAALA</sequence>
<evidence type="ECO:0000313" key="1">
    <source>
        <dbReference type="EMBL" id="GIJ04423.1"/>
    </source>
</evidence>
<evidence type="ECO:0000313" key="2">
    <source>
        <dbReference type="Proteomes" id="UP000652013"/>
    </source>
</evidence>
<dbReference type="Gene3D" id="3.40.50.12780">
    <property type="entry name" value="N-terminal domain of ligase-like"/>
    <property type="match status" value="1"/>
</dbReference>
<dbReference type="RefSeq" id="WP_203939659.1">
    <property type="nucleotide sequence ID" value="NZ_BAAAGJ010000005.1"/>
</dbReference>
<dbReference type="EMBL" id="BOOY01000027">
    <property type="protein sequence ID" value="GIJ04423.1"/>
    <property type="molecule type" value="Genomic_DNA"/>
</dbReference>
<comment type="caution">
    <text evidence="1">The sequence shown here is derived from an EMBL/GenBank/DDBJ whole genome shotgun (WGS) entry which is preliminary data.</text>
</comment>
<organism evidence="1 2">
    <name type="scientific">Spirilliplanes yamanashiensis</name>
    <dbReference type="NCBI Taxonomy" id="42233"/>
    <lineage>
        <taxon>Bacteria</taxon>
        <taxon>Bacillati</taxon>
        <taxon>Actinomycetota</taxon>
        <taxon>Actinomycetes</taxon>
        <taxon>Micromonosporales</taxon>
        <taxon>Micromonosporaceae</taxon>
        <taxon>Spirilliplanes</taxon>
    </lineage>
</organism>
<proteinExistence type="predicted"/>
<protein>
    <submittedName>
        <fullName evidence="1">TIGR03089 family protein</fullName>
    </submittedName>
</protein>
<dbReference type="SUPFAM" id="SSF56801">
    <property type="entry name" value="Acetyl-CoA synthetase-like"/>
    <property type="match status" value="1"/>
</dbReference>
<name>A0A8J4DKL7_9ACTN</name>
<dbReference type="InterPro" id="IPR042099">
    <property type="entry name" value="ANL_N_sf"/>
</dbReference>
<accession>A0A8J4DKL7</accession>
<keyword evidence="2" id="KW-1185">Reference proteome</keyword>
<dbReference type="Proteomes" id="UP000652013">
    <property type="component" value="Unassembled WGS sequence"/>
</dbReference>